<organism evidence="1">
    <name type="scientific">Rhizophora mucronata</name>
    <name type="common">Asiatic mangrove</name>
    <dbReference type="NCBI Taxonomy" id="61149"/>
    <lineage>
        <taxon>Eukaryota</taxon>
        <taxon>Viridiplantae</taxon>
        <taxon>Streptophyta</taxon>
        <taxon>Embryophyta</taxon>
        <taxon>Tracheophyta</taxon>
        <taxon>Spermatophyta</taxon>
        <taxon>Magnoliopsida</taxon>
        <taxon>eudicotyledons</taxon>
        <taxon>Gunneridae</taxon>
        <taxon>Pentapetalae</taxon>
        <taxon>rosids</taxon>
        <taxon>fabids</taxon>
        <taxon>Malpighiales</taxon>
        <taxon>Rhizophoraceae</taxon>
        <taxon>Rhizophora</taxon>
    </lineage>
</organism>
<dbReference type="AlphaFoldDB" id="A0A2P2PCX2"/>
<reference evidence="1" key="1">
    <citation type="submission" date="2018-02" db="EMBL/GenBank/DDBJ databases">
        <title>Rhizophora mucronata_Transcriptome.</title>
        <authorList>
            <person name="Meera S.P."/>
            <person name="Sreeshan A."/>
            <person name="Augustine A."/>
        </authorList>
    </citation>
    <scope>NUCLEOTIDE SEQUENCE</scope>
    <source>
        <tissue evidence="1">Leaf</tissue>
    </source>
</reference>
<proteinExistence type="predicted"/>
<name>A0A2P2PCX2_RHIMU</name>
<accession>A0A2P2PCX2</accession>
<dbReference type="EMBL" id="GGEC01072101">
    <property type="protein sequence ID" value="MBX52585.1"/>
    <property type="molecule type" value="Transcribed_RNA"/>
</dbReference>
<sequence>MIGDKISFQWMLLQSNVHTNPKGATQAYI</sequence>
<evidence type="ECO:0000313" key="1">
    <source>
        <dbReference type="EMBL" id="MBX52585.1"/>
    </source>
</evidence>
<protein>
    <submittedName>
        <fullName evidence="1">Uncharacterized protein</fullName>
    </submittedName>
</protein>